<comment type="caution">
    <text evidence="3">The sequence shown here is derived from an EMBL/GenBank/DDBJ whole genome shotgun (WGS) entry which is preliminary data.</text>
</comment>
<evidence type="ECO:0000313" key="4">
    <source>
        <dbReference type="Proteomes" id="UP001566331"/>
    </source>
</evidence>
<dbReference type="Proteomes" id="UP001566331">
    <property type="component" value="Unassembled WGS sequence"/>
</dbReference>
<gene>
    <name evidence="3" type="ORF">AB6713_07340</name>
</gene>
<evidence type="ECO:0000313" key="3">
    <source>
        <dbReference type="EMBL" id="MEZ0474430.1"/>
    </source>
</evidence>
<dbReference type="EMBL" id="JBFWIC010000007">
    <property type="protein sequence ID" value="MEZ0474430.1"/>
    <property type="molecule type" value="Genomic_DNA"/>
</dbReference>
<reference evidence="3 4" key="1">
    <citation type="submission" date="2024-07" db="EMBL/GenBank/DDBJ databases">
        <title>Luteimonas salilacus sp. nov., isolated from the shore soil of Salt Lake in Tibet of China.</title>
        <authorList>
            <person name="Zhang X."/>
            <person name="Li A."/>
        </authorList>
    </citation>
    <scope>NUCLEOTIDE SEQUENCE [LARGE SCALE GENOMIC DNA]</scope>
    <source>
        <strain evidence="3 4">B3-2-R+30</strain>
    </source>
</reference>
<feature type="domain" description="UmuC" evidence="2">
    <location>
        <begin position="23"/>
        <end position="149"/>
    </location>
</feature>
<dbReference type="InterPro" id="IPR050356">
    <property type="entry name" value="SulA_CellDiv_inhibitor"/>
</dbReference>
<dbReference type="PANTHER" id="PTHR35369:SF2">
    <property type="entry name" value="BLR3025 PROTEIN"/>
    <property type="match status" value="1"/>
</dbReference>
<dbReference type="RefSeq" id="WP_370563593.1">
    <property type="nucleotide sequence ID" value="NZ_JBFWIB010000004.1"/>
</dbReference>
<sequence>MRWACILLPQLALDGVLRRRVDRDAPLALVAGTAQRRVLHAVNPAARALGLKPGLTLTAAQALAGAVETVEHDPEDSVRWQRFLAAWAYRFSSQVSLRYPHALIVEIGASLGLFGPWPRLEARLREELAALGFHHRIVAAPNPAAARALANAHDGLAIPDGDGMRRALAQLPVARAGFAPEVATAFERMGLRRLAQVLALPRASLVRRFPAAVLRHLDTLAGERPEPLQWYRPPDRFDARIELGFEVESHQALLFPLRRLSADLAAYLAGRDGGVQRFELRLEHEDAADTRVPVGLLGTEREPALLFEVARTRLERTGVPAPVRGMRLVARELPPFAPAHRELFDERPQQSMPWAQLRERLRARLGDEAVHGLRVHHDHRPEHAWRGEDATKPVPAPALPRPGWLLPRPIPLRGGPPELLAGPERIESGWWDGDVRRDYYRVVTRQGQQAWVYAAPGERGYFMLHGWFG</sequence>
<dbReference type="Pfam" id="PF00817">
    <property type="entry name" value="IMS"/>
    <property type="match status" value="1"/>
</dbReference>
<keyword evidence="4" id="KW-1185">Reference proteome</keyword>
<dbReference type="PANTHER" id="PTHR35369">
    <property type="entry name" value="BLR3025 PROTEIN-RELATED"/>
    <property type="match status" value="1"/>
</dbReference>
<keyword evidence="1" id="KW-0227">DNA damage</keyword>
<dbReference type="InterPro" id="IPR001126">
    <property type="entry name" value="UmuC"/>
</dbReference>
<accession>A0ABV4HNW4</accession>
<dbReference type="InterPro" id="IPR043502">
    <property type="entry name" value="DNA/RNA_pol_sf"/>
</dbReference>
<evidence type="ECO:0000259" key="2">
    <source>
        <dbReference type="Pfam" id="PF00817"/>
    </source>
</evidence>
<evidence type="ECO:0000256" key="1">
    <source>
        <dbReference type="ARBA" id="ARBA00022763"/>
    </source>
</evidence>
<proteinExistence type="predicted"/>
<dbReference type="CDD" id="cd03468">
    <property type="entry name" value="PolY_like"/>
    <property type="match status" value="1"/>
</dbReference>
<dbReference type="SUPFAM" id="SSF56672">
    <property type="entry name" value="DNA/RNA polymerases"/>
    <property type="match status" value="1"/>
</dbReference>
<protein>
    <submittedName>
        <fullName evidence="3">DNA polymerase Y family protein</fullName>
    </submittedName>
</protein>
<name>A0ABV4HNW4_9GAMM</name>
<organism evidence="3 4">
    <name type="scientific">Luteimonas salinilitoris</name>
    <dbReference type="NCBI Taxonomy" id="3237697"/>
    <lineage>
        <taxon>Bacteria</taxon>
        <taxon>Pseudomonadati</taxon>
        <taxon>Pseudomonadota</taxon>
        <taxon>Gammaproteobacteria</taxon>
        <taxon>Lysobacterales</taxon>
        <taxon>Lysobacteraceae</taxon>
        <taxon>Luteimonas</taxon>
    </lineage>
</organism>